<evidence type="ECO:0000256" key="1">
    <source>
        <dbReference type="PROSITE-ProRule" id="PRU00176"/>
    </source>
</evidence>
<feature type="compositionally biased region" description="Basic and acidic residues" evidence="2">
    <location>
        <begin position="137"/>
        <end position="154"/>
    </location>
</feature>
<evidence type="ECO:0000256" key="2">
    <source>
        <dbReference type="SAM" id="MobiDB-lite"/>
    </source>
</evidence>
<evidence type="ECO:0000259" key="3">
    <source>
        <dbReference type="PROSITE" id="PS50102"/>
    </source>
</evidence>
<feature type="domain" description="RRM" evidence="3">
    <location>
        <begin position="197"/>
        <end position="274"/>
    </location>
</feature>
<accession>A0A060TCR6</accession>
<dbReference type="SMART" id="SM00360">
    <property type="entry name" value="RRM"/>
    <property type="match status" value="1"/>
</dbReference>
<name>A0A060TCR6_BLAAD</name>
<feature type="compositionally biased region" description="Basic residues" evidence="2">
    <location>
        <begin position="112"/>
        <end position="122"/>
    </location>
</feature>
<feature type="region of interest" description="Disordered" evidence="2">
    <location>
        <begin position="1"/>
        <end position="163"/>
    </location>
</feature>
<dbReference type="GO" id="GO:0003723">
    <property type="term" value="F:RNA binding"/>
    <property type="evidence" value="ECO:0007669"/>
    <property type="project" value="UniProtKB-UniRule"/>
</dbReference>
<dbReference type="CDD" id="cd00590">
    <property type="entry name" value="RRM_SF"/>
    <property type="match status" value="1"/>
</dbReference>
<feature type="compositionally biased region" description="Basic and acidic residues" evidence="2">
    <location>
        <begin position="32"/>
        <end position="41"/>
    </location>
</feature>
<dbReference type="Pfam" id="PF00076">
    <property type="entry name" value="RRM_1"/>
    <property type="match status" value="1"/>
</dbReference>
<dbReference type="AlphaFoldDB" id="A0A060TCR6"/>
<evidence type="ECO:0000313" key="4">
    <source>
        <dbReference type="EMBL" id="CDP38594.1"/>
    </source>
</evidence>
<organism evidence="4">
    <name type="scientific">Blastobotrys adeninivorans</name>
    <name type="common">Yeast</name>
    <name type="synonym">Arxula adeninivorans</name>
    <dbReference type="NCBI Taxonomy" id="409370"/>
    <lineage>
        <taxon>Eukaryota</taxon>
        <taxon>Fungi</taxon>
        <taxon>Dikarya</taxon>
        <taxon>Ascomycota</taxon>
        <taxon>Saccharomycotina</taxon>
        <taxon>Dipodascomycetes</taxon>
        <taxon>Dipodascales</taxon>
        <taxon>Trichomonascaceae</taxon>
        <taxon>Blastobotrys</taxon>
    </lineage>
</organism>
<feature type="compositionally biased region" description="Polar residues" evidence="2">
    <location>
        <begin position="10"/>
        <end position="24"/>
    </location>
</feature>
<dbReference type="InterPro" id="IPR035979">
    <property type="entry name" value="RBD_domain_sf"/>
</dbReference>
<sequence>MPSQKRWYNRRQQNPGSQNTNDKSNVLAARIGESKVKKEASDASSKLKANPLFKAINNIKDPASKENNKTNERKKDNGQYKDGDKSSGDSQKQASDQRDRQSRNYRQNGNRYNHHNNRRNYHKDHNGKMSFKGSHGRRNEQHRKDGEGATDRARNAQTNQRHYDNKKQMVDVENSNVTNGNTANERTFNFKHASLPPIMYMKNLEFGTSTEDIKTILEHIGPVYDCRSRRDPEDPDSVEAEVVFLDGDHAYAAVEQFNGSIADGRKLLATITKVHRITIQGDSEELSYPRIPSASSWSDVRRARLVRQ</sequence>
<keyword evidence="1" id="KW-0694">RNA-binding</keyword>
<dbReference type="PROSITE" id="PS50102">
    <property type="entry name" value="RRM"/>
    <property type="match status" value="1"/>
</dbReference>
<dbReference type="Gene3D" id="3.30.70.330">
    <property type="match status" value="1"/>
</dbReference>
<dbReference type="SUPFAM" id="SSF54928">
    <property type="entry name" value="RNA-binding domain, RBD"/>
    <property type="match status" value="1"/>
</dbReference>
<feature type="compositionally biased region" description="Basic and acidic residues" evidence="2">
    <location>
        <begin position="62"/>
        <end position="87"/>
    </location>
</feature>
<reference evidence="4" key="2">
    <citation type="submission" date="2014-06" db="EMBL/GenBank/DDBJ databases">
        <title>The complete genome of Blastobotrys (Arxula) adeninivorans LS3 - a yeast of biotechnological interest.</title>
        <authorList>
            <person name="Kunze G."/>
            <person name="Gaillardin C."/>
            <person name="Czernicka M."/>
            <person name="Durrens P."/>
            <person name="Martin T."/>
            <person name="Boer E."/>
            <person name="Gabaldon T."/>
            <person name="Cruz J."/>
            <person name="Talla E."/>
            <person name="Marck C."/>
            <person name="Goffeau A."/>
            <person name="Barbe V."/>
            <person name="Baret P."/>
            <person name="Baronian K."/>
            <person name="Beier S."/>
            <person name="Bleykasten C."/>
            <person name="Bode R."/>
            <person name="Casaregola S."/>
            <person name="Despons L."/>
            <person name="Fairhead C."/>
            <person name="Giersberg M."/>
            <person name="Gierski P."/>
            <person name="Hahnel U."/>
            <person name="Hartmann A."/>
            <person name="Jankowska D."/>
            <person name="Jubin C."/>
            <person name="Jung P."/>
            <person name="Lafontaine I."/>
            <person name="Leh-Louis V."/>
            <person name="Lemaire M."/>
            <person name="Marcet-Houben M."/>
            <person name="Mascher M."/>
            <person name="Morel G."/>
            <person name="Richard G.-F."/>
            <person name="Riechen J."/>
            <person name="Sacerdot C."/>
            <person name="Sarkar A."/>
            <person name="Savel G."/>
            <person name="Schacherer J."/>
            <person name="Sherman D."/>
            <person name="Straub M.-L."/>
            <person name="Stein N."/>
            <person name="Thierry A."/>
            <person name="Trautwein-Schult A."/>
            <person name="Westhof E."/>
            <person name="Worch S."/>
            <person name="Dujon B."/>
            <person name="Souciet J.-L."/>
            <person name="Wincker P."/>
            <person name="Scholz U."/>
            <person name="Neuveglise N."/>
        </authorList>
    </citation>
    <scope>NUCLEOTIDE SEQUENCE</scope>
    <source>
        <strain evidence="4">LS3</strain>
    </source>
</reference>
<dbReference type="EMBL" id="HG937694">
    <property type="protein sequence ID" value="CDP38594.1"/>
    <property type="molecule type" value="Genomic_DNA"/>
</dbReference>
<dbReference type="InterPro" id="IPR012677">
    <property type="entry name" value="Nucleotide-bd_a/b_plait_sf"/>
</dbReference>
<protein>
    <submittedName>
        <fullName evidence="4">ARAD1D38126p</fullName>
    </submittedName>
</protein>
<proteinExistence type="predicted"/>
<dbReference type="InterPro" id="IPR000504">
    <property type="entry name" value="RRM_dom"/>
</dbReference>
<reference evidence="4" key="1">
    <citation type="submission" date="2014-02" db="EMBL/GenBank/DDBJ databases">
        <authorList>
            <person name="Genoscope - CEA"/>
        </authorList>
    </citation>
    <scope>NUCLEOTIDE SEQUENCE</scope>
    <source>
        <strain evidence="4">LS3</strain>
    </source>
</reference>
<gene>
    <name evidence="4" type="ORF">GNLVRS02_ARAD1D38126g</name>
</gene>